<dbReference type="PANTHER" id="PTHR11926:SF1091">
    <property type="entry name" value="GLYCOSYLTRANSFERASE"/>
    <property type="match status" value="1"/>
</dbReference>
<keyword evidence="3" id="KW-1185">Reference proteome</keyword>
<dbReference type="Gene3D" id="3.40.50.2000">
    <property type="entry name" value="Glycogen Phosphorylase B"/>
    <property type="match status" value="1"/>
</dbReference>
<accession>A0AAV5DBP0</accession>
<organism evidence="2 3">
    <name type="scientific">Eleusine coracana subsp. coracana</name>
    <dbReference type="NCBI Taxonomy" id="191504"/>
    <lineage>
        <taxon>Eukaryota</taxon>
        <taxon>Viridiplantae</taxon>
        <taxon>Streptophyta</taxon>
        <taxon>Embryophyta</taxon>
        <taxon>Tracheophyta</taxon>
        <taxon>Spermatophyta</taxon>
        <taxon>Magnoliopsida</taxon>
        <taxon>Liliopsida</taxon>
        <taxon>Poales</taxon>
        <taxon>Poaceae</taxon>
        <taxon>PACMAD clade</taxon>
        <taxon>Chloridoideae</taxon>
        <taxon>Cynodonteae</taxon>
        <taxon>Eleusininae</taxon>
        <taxon>Eleusine</taxon>
    </lineage>
</organism>
<sequence>MGSEAARAHVVVVPYPAQGHVAPLLQLARLLHGRGAHVTLVYTRFNYARLLRAKGEAAVHGSASVCDGFRFRVEVIDDGLSLSVPQHDVAALVDAVSRN</sequence>
<comment type="caution">
    <text evidence="2">The sequence shown here is derived from an EMBL/GenBank/DDBJ whole genome shotgun (WGS) entry which is preliminary data.</text>
</comment>
<dbReference type="SUPFAM" id="SSF53756">
    <property type="entry name" value="UDP-Glycosyltransferase/glycogen phosphorylase"/>
    <property type="match status" value="1"/>
</dbReference>
<dbReference type="Proteomes" id="UP001054889">
    <property type="component" value="Unassembled WGS sequence"/>
</dbReference>
<dbReference type="PANTHER" id="PTHR11926">
    <property type="entry name" value="GLUCOSYL/GLUCURONOSYL TRANSFERASES"/>
    <property type="match status" value="1"/>
</dbReference>
<proteinExistence type="inferred from homology"/>
<gene>
    <name evidence="2" type="primary">ga25571</name>
    <name evidence="2" type="ORF">PR202_ga25571</name>
</gene>
<dbReference type="AlphaFoldDB" id="A0AAV5DBP0"/>
<dbReference type="EMBL" id="BQKI01000014">
    <property type="protein sequence ID" value="GJN07717.1"/>
    <property type="molecule type" value="Genomic_DNA"/>
</dbReference>
<dbReference type="GO" id="GO:0080043">
    <property type="term" value="F:quercetin 3-O-glucosyltransferase activity"/>
    <property type="evidence" value="ECO:0007669"/>
    <property type="project" value="TreeGrafter"/>
</dbReference>
<reference evidence="2" key="1">
    <citation type="journal article" date="2018" name="DNA Res.">
        <title>Multiple hybrid de novo genome assembly of finger millet, an orphan allotetraploid crop.</title>
        <authorList>
            <person name="Hatakeyama M."/>
            <person name="Aluri S."/>
            <person name="Balachadran M.T."/>
            <person name="Sivarajan S.R."/>
            <person name="Patrignani A."/>
            <person name="Gruter S."/>
            <person name="Poveda L."/>
            <person name="Shimizu-Inatsugi R."/>
            <person name="Baeten J."/>
            <person name="Francoijs K.J."/>
            <person name="Nataraja K.N."/>
            <person name="Reddy Y.A.N."/>
            <person name="Phadnis S."/>
            <person name="Ravikumar R.L."/>
            <person name="Schlapbach R."/>
            <person name="Sreeman S.M."/>
            <person name="Shimizu K.K."/>
        </authorList>
    </citation>
    <scope>NUCLEOTIDE SEQUENCE</scope>
</reference>
<protein>
    <submittedName>
        <fullName evidence="2">Uncharacterized protein</fullName>
    </submittedName>
</protein>
<reference evidence="2" key="2">
    <citation type="submission" date="2021-12" db="EMBL/GenBank/DDBJ databases">
        <title>Resequencing data analysis of finger millet.</title>
        <authorList>
            <person name="Hatakeyama M."/>
            <person name="Aluri S."/>
            <person name="Balachadran M.T."/>
            <person name="Sivarajan S.R."/>
            <person name="Poveda L."/>
            <person name="Shimizu-Inatsugi R."/>
            <person name="Schlapbach R."/>
            <person name="Sreeman S.M."/>
            <person name="Shimizu K.K."/>
        </authorList>
    </citation>
    <scope>NUCLEOTIDE SEQUENCE</scope>
</reference>
<dbReference type="GO" id="GO:0080044">
    <property type="term" value="F:quercetin 7-O-glucosyltransferase activity"/>
    <property type="evidence" value="ECO:0007669"/>
    <property type="project" value="TreeGrafter"/>
</dbReference>
<evidence type="ECO:0000256" key="1">
    <source>
        <dbReference type="ARBA" id="ARBA00009995"/>
    </source>
</evidence>
<comment type="similarity">
    <text evidence="1">Belongs to the UDP-glycosyltransferase family.</text>
</comment>
<evidence type="ECO:0000313" key="2">
    <source>
        <dbReference type="EMBL" id="GJN07717.1"/>
    </source>
</evidence>
<evidence type="ECO:0000313" key="3">
    <source>
        <dbReference type="Proteomes" id="UP001054889"/>
    </source>
</evidence>
<name>A0AAV5DBP0_ELECO</name>